<organism evidence="3 4">
    <name type="scientific">Forsythia ovata</name>
    <dbReference type="NCBI Taxonomy" id="205694"/>
    <lineage>
        <taxon>Eukaryota</taxon>
        <taxon>Viridiplantae</taxon>
        <taxon>Streptophyta</taxon>
        <taxon>Embryophyta</taxon>
        <taxon>Tracheophyta</taxon>
        <taxon>Spermatophyta</taxon>
        <taxon>Magnoliopsida</taxon>
        <taxon>eudicotyledons</taxon>
        <taxon>Gunneridae</taxon>
        <taxon>Pentapetalae</taxon>
        <taxon>asterids</taxon>
        <taxon>lamiids</taxon>
        <taxon>Lamiales</taxon>
        <taxon>Oleaceae</taxon>
        <taxon>Forsythieae</taxon>
        <taxon>Forsythia</taxon>
    </lineage>
</organism>
<feature type="repeat" description="PPR" evidence="2">
    <location>
        <begin position="589"/>
        <end position="623"/>
    </location>
</feature>
<feature type="repeat" description="PPR" evidence="2">
    <location>
        <begin position="452"/>
        <end position="486"/>
    </location>
</feature>
<protein>
    <submittedName>
        <fullName evidence="3">Pentatricopeptide repeat-containing protein DOT4</fullName>
    </submittedName>
</protein>
<dbReference type="Pfam" id="PF13041">
    <property type="entry name" value="PPR_2"/>
    <property type="match status" value="3"/>
</dbReference>
<dbReference type="InterPro" id="IPR011990">
    <property type="entry name" value="TPR-like_helical_dom_sf"/>
</dbReference>
<gene>
    <name evidence="3" type="ORF">Fot_26693</name>
</gene>
<keyword evidence="1" id="KW-0677">Repeat</keyword>
<proteinExistence type="predicted"/>
<dbReference type="SUPFAM" id="SSF48452">
    <property type="entry name" value="TPR-like"/>
    <property type="match status" value="1"/>
</dbReference>
<dbReference type="FunFam" id="1.25.40.10:FF:000285">
    <property type="entry name" value="Pentatricopeptide repeat-containing protein, chloroplastic"/>
    <property type="match status" value="1"/>
</dbReference>
<dbReference type="Pfam" id="PF20431">
    <property type="entry name" value="E_motif"/>
    <property type="match status" value="1"/>
</dbReference>
<dbReference type="PROSITE" id="PS51375">
    <property type="entry name" value="PPR"/>
    <property type="match status" value="7"/>
</dbReference>
<name>A0ABD1UDX6_9LAMI</name>
<comment type="caution">
    <text evidence="3">The sequence shown here is derived from an EMBL/GenBank/DDBJ whole genome shotgun (WGS) entry which is preliminary data.</text>
</comment>
<evidence type="ECO:0000313" key="4">
    <source>
        <dbReference type="Proteomes" id="UP001604277"/>
    </source>
</evidence>
<dbReference type="InterPro" id="IPR046960">
    <property type="entry name" value="PPR_At4g14850-like_plant"/>
</dbReference>
<dbReference type="Gene3D" id="1.25.40.10">
    <property type="entry name" value="Tetratricopeptide repeat domain"/>
    <property type="match status" value="4"/>
</dbReference>
<evidence type="ECO:0000256" key="1">
    <source>
        <dbReference type="ARBA" id="ARBA00022737"/>
    </source>
</evidence>
<feature type="repeat" description="PPR" evidence="2">
    <location>
        <begin position="85"/>
        <end position="119"/>
    </location>
</feature>
<evidence type="ECO:0000256" key="2">
    <source>
        <dbReference type="PROSITE-ProRule" id="PRU00708"/>
    </source>
</evidence>
<feature type="repeat" description="PPR" evidence="2">
    <location>
        <begin position="221"/>
        <end position="255"/>
    </location>
</feature>
<dbReference type="EMBL" id="JBFOLJ010000007">
    <property type="protein sequence ID" value="KAL2522770.1"/>
    <property type="molecule type" value="Genomic_DNA"/>
</dbReference>
<evidence type="ECO:0000313" key="3">
    <source>
        <dbReference type="EMBL" id="KAL2522770.1"/>
    </source>
</evidence>
<reference evidence="4" key="1">
    <citation type="submission" date="2024-07" db="EMBL/GenBank/DDBJ databases">
        <title>Two chromosome-level genome assemblies of Korean endemic species Abeliophyllum distichum and Forsythia ovata (Oleaceae).</title>
        <authorList>
            <person name="Jang H."/>
        </authorList>
    </citation>
    <scope>NUCLEOTIDE SEQUENCE [LARGE SCALE GENOMIC DNA]</scope>
</reference>
<dbReference type="PANTHER" id="PTHR47926">
    <property type="entry name" value="PENTATRICOPEPTIDE REPEAT-CONTAINING PROTEIN"/>
    <property type="match status" value="1"/>
</dbReference>
<dbReference type="Pfam" id="PF01535">
    <property type="entry name" value="PPR"/>
    <property type="match status" value="5"/>
</dbReference>
<dbReference type="Proteomes" id="UP001604277">
    <property type="component" value="Unassembled WGS sequence"/>
</dbReference>
<dbReference type="NCBIfam" id="TIGR00756">
    <property type="entry name" value="PPR"/>
    <property type="match status" value="9"/>
</dbReference>
<dbReference type="PANTHER" id="PTHR47926:SF347">
    <property type="entry name" value="PENTATRICOPEPTIDE REPEAT-CONTAINING PROTEIN"/>
    <property type="match status" value="1"/>
</dbReference>
<keyword evidence="4" id="KW-1185">Reference proteome</keyword>
<dbReference type="AlphaFoldDB" id="A0ABD1UDX6"/>
<accession>A0ABD1UDX6</accession>
<dbReference type="Pfam" id="PF12854">
    <property type="entry name" value="PPR_1"/>
    <property type="match status" value="1"/>
</dbReference>
<feature type="repeat" description="PPR" evidence="2">
    <location>
        <begin position="487"/>
        <end position="517"/>
    </location>
</feature>
<feature type="repeat" description="PPR" evidence="2">
    <location>
        <begin position="355"/>
        <end position="389"/>
    </location>
</feature>
<dbReference type="InterPro" id="IPR046848">
    <property type="entry name" value="E_motif"/>
</dbReference>
<feature type="repeat" description="PPR" evidence="2">
    <location>
        <begin position="186"/>
        <end position="220"/>
    </location>
</feature>
<dbReference type="InterPro" id="IPR002885">
    <property type="entry name" value="PPR_rpt"/>
</dbReference>
<dbReference type="FunFam" id="1.25.40.10:FF:000090">
    <property type="entry name" value="Pentatricopeptide repeat-containing protein, chloroplastic"/>
    <property type="match status" value="1"/>
</dbReference>
<sequence length="634" mass="70787">MRIWKFQRTISSLPVPNFTPLQFNHLLQLCSNSRSLNPGKQTHKQIIVHGLDHNPFVTTKLILFYADCNDIETTRVLFDRLPQPNVFACTSIISFYSRNGMFDECIGAYIGMKSKNVLPDGYVFPKVLRACTVAMCLETGVQVQKDVIQCGAESNTEVCICLIDMYSKCGCIESARRVFDSMAGRDLLSWNTMISGYVYNGILQMAVEILGLMRLDSIEPDTVTWNTLMDAYCRMGQCEEAWKIFRQIEEPSIISWTTLISGYSRIGKHKRALGIFRDMILRGVHADLDCISSILASCQQMLALRFGQEIHAYGTKMDYGRAFYKSAGPALLTTYAKCGRIHDAERVFGLMDKCDVVAWNAMILGYGDRGMGNLAVKCFQEMHSMGIKGDHTTFSTLLPACELKSGKQIHAYIKKGSFAFAIPVWNALIHMYAQCGCIRTAYSVFSQMDNKDLVSWNTMIGGLGKHGLGQAALQLMQEMRNSGIHPNSFTFTSVLSACSHSGLIEEGLEIFNKMTETFELNPGMEHYACVIDLLARAGRVEDAVKFIMRMPVMADKHIWGSVLAASLSYQKISIVIVAAEHLVKLEPENAGHYVTLSNMYSKVGKVDDAVKIRKSMESRGLVKQLGLSWVVNGN</sequence>